<dbReference type="Pfam" id="PF00069">
    <property type="entry name" value="Pkinase"/>
    <property type="match status" value="1"/>
</dbReference>
<evidence type="ECO:0000256" key="3">
    <source>
        <dbReference type="ARBA" id="ARBA00022840"/>
    </source>
</evidence>
<dbReference type="Gene3D" id="1.10.510.10">
    <property type="entry name" value="Transferase(Phosphotransferase) domain 1"/>
    <property type="match status" value="1"/>
</dbReference>
<feature type="compositionally biased region" description="Acidic residues" evidence="6">
    <location>
        <begin position="319"/>
        <end position="329"/>
    </location>
</feature>
<evidence type="ECO:0000256" key="2">
    <source>
        <dbReference type="ARBA" id="ARBA00022741"/>
    </source>
</evidence>
<evidence type="ECO:0000256" key="4">
    <source>
        <dbReference type="PROSITE-ProRule" id="PRU10141"/>
    </source>
</evidence>
<dbReference type="CDD" id="cd14016">
    <property type="entry name" value="STKc_CK1"/>
    <property type="match status" value="1"/>
</dbReference>
<feature type="region of interest" description="Disordered" evidence="6">
    <location>
        <begin position="319"/>
        <end position="364"/>
    </location>
</feature>
<feature type="binding site" evidence="4">
    <location>
        <position position="53"/>
    </location>
    <ligand>
        <name>ATP</name>
        <dbReference type="ChEBI" id="CHEBI:30616"/>
    </ligand>
</feature>
<reference evidence="8 9" key="1">
    <citation type="journal article" date="2018" name="BMC Genomics">
        <title>Genomic comparison of Trypanosoma conorhini and Trypanosoma rangeli to Trypanosoma cruzi strains of high and low virulence.</title>
        <authorList>
            <person name="Bradwell K.R."/>
            <person name="Koparde V.N."/>
            <person name="Matveyev A.V."/>
            <person name="Serrano M.G."/>
            <person name="Alves J.M."/>
            <person name="Parikh H."/>
            <person name="Huang B."/>
            <person name="Lee V."/>
            <person name="Espinosa-Alvarez O."/>
            <person name="Ortiz P.A."/>
            <person name="Costa-Martins A.G."/>
            <person name="Teixeira M.M."/>
            <person name="Buck G.A."/>
        </authorList>
    </citation>
    <scope>NUCLEOTIDE SEQUENCE [LARGE SCALE GENOMIC DNA]</scope>
    <source>
        <strain evidence="8 9">025E</strain>
    </source>
</reference>
<name>A0A3R7MJE4_9TRYP</name>
<dbReference type="GeneID" id="40321079"/>
<organism evidence="8 9">
    <name type="scientific">Trypanosoma conorhini</name>
    <dbReference type="NCBI Taxonomy" id="83891"/>
    <lineage>
        <taxon>Eukaryota</taxon>
        <taxon>Discoba</taxon>
        <taxon>Euglenozoa</taxon>
        <taxon>Kinetoplastea</taxon>
        <taxon>Metakinetoplastina</taxon>
        <taxon>Trypanosomatida</taxon>
        <taxon>Trypanosomatidae</taxon>
        <taxon>Trypanosoma</taxon>
    </lineage>
</organism>
<comment type="similarity">
    <text evidence="5">Belongs to the protein kinase superfamily.</text>
</comment>
<dbReference type="EC" id="2.7.11.1" evidence="1"/>
<keyword evidence="9" id="KW-1185">Reference proteome</keyword>
<dbReference type="InterPro" id="IPR008271">
    <property type="entry name" value="Ser/Thr_kinase_AS"/>
</dbReference>
<dbReference type="Proteomes" id="UP000284403">
    <property type="component" value="Unassembled WGS sequence"/>
</dbReference>
<dbReference type="GO" id="GO:0005524">
    <property type="term" value="F:ATP binding"/>
    <property type="evidence" value="ECO:0007669"/>
    <property type="project" value="UniProtKB-UniRule"/>
</dbReference>
<proteinExistence type="inferred from homology"/>
<dbReference type="SMART" id="SM00220">
    <property type="entry name" value="S_TKc"/>
    <property type="match status" value="1"/>
</dbReference>
<dbReference type="AlphaFoldDB" id="A0A3R7MJE4"/>
<evidence type="ECO:0000256" key="5">
    <source>
        <dbReference type="RuleBase" id="RU000304"/>
    </source>
</evidence>
<keyword evidence="3 4" id="KW-0067">ATP-binding</keyword>
<evidence type="ECO:0000313" key="8">
    <source>
        <dbReference type="EMBL" id="RNF06976.1"/>
    </source>
</evidence>
<keyword evidence="5" id="KW-0723">Serine/threonine-protein kinase</keyword>
<keyword evidence="8" id="KW-0418">Kinase</keyword>
<feature type="compositionally biased region" description="Polar residues" evidence="6">
    <location>
        <begin position="345"/>
        <end position="356"/>
    </location>
</feature>
<keyword evidence="8" id="KW-0808">Transferase</keyword>
<keyword evidence="2 4" id="KW-0547">Nucleotide-binding</keyword>
<dbReference type="InterPro" id="IPR000719">
    <property type="entry name" value="Prot_kinase_dom"/>
</dbReference>
<dbReference type="RefSeq" id="XP_029225567.1">
    <property type="nucleotide sequence ID" value="XM_029374333.1"/>
</dbReference>
<dbReference type="InterPro" id="IPR050235">
    <property type="entry name" value="CK1_Ser-Thr_kinase"/>
</dbReference>
<dbReference type="FunFam" id="1.10.510.10:FF:001123">
    <property type="entry name" value="CK1/CK1/CK1-D protein kinase"/>
    <property type="match status" value="1"/>
</dbReference>
<accession>A0A3R7MJE4</accession>
<dbReference type="PANTHER" id="PTHR11909">
    <property type="entry name" value="CASEIN KINASE-RELATED"/>
    <property type="match status" value="1"/>
</dbReference>
<dbReference type="InterPro" id="IPR011009">
    <property type="entry name" value="Kinase-like_dom_sf"/>
</dbReference>
<evidence type="ECO:0000256" key="6">
    <source>
        <dbReference type="SAM" id="MobiDB-lite"/>
    </source>
</evidence>
<feature type="domain" description="Protein kinase" evidence="7">
    <location>
        <begin position="24"/>
        <end position="294"/>
    </location>
</feature>
<dbReference type="EMBL" id="MKKU01000579">
    <property type="protein sequence ID" value="RNF06976.1"/>
    <property type="molecule type" value="Genomic_DNA"/>
</dbReference>
<gene>
    <name evidence="8" type="ORF">Tco025E_07468</name>
</gene>
<dbReference type="PROSITE" id="PS50011">
    <property type="entry name" value="PROTEIN_KINASE_DOM"/>
    <property type="match status" value="1"/>
</dbReference>
<evidence type="ECO:0000313" key="9">
    <source>
        <dbReference type="Proteomes" id="UP000284403"/>
    </source>
</evidence>
<dbReference type="SUPFAM" id="SSF56112">
    <property type="entry name" value="Protein kinase-like (PK-like)"/>
    <property type="match status" value="1"/>
</dbReference>
<sequence length="364" mass="41422">MPRAQLAREKNIKSLLGVVISGRFRIVECVGGGSFGDVFMGVNIYSGTRVAVKVEPSKRHGQVLTEYRTYRTLNECALAVGIPQVYFGGKVGDYNVVVMDLLGPNLEQVFNLCGRKFGVKTVCMIGIQIFQRMQSMHCMNYIHRDIKPENFVLGVRENSQIVYVIDLGLAKRYRDPRTLQHIPWESNKSLAGTVRYMSINTHRGIAQTRRDDLESVMYLLFYFLRGGLPWQGMKHQANDHNYEGICDMKVHITPHTLAEGYPRQFATLLEYTRSLRFEETPSYSFCLQLLNDVLAARGETFDYQYSWLENLGLRLTEEANDEETVEDEPPPAPASSTARSKHRSASTNATHYQGTSYKGYEEDT</sequence>
<comment type="caution">
    <text evidence="8">The sequence shown here is derived from an EMBL/GenBank/DDBJ whole genome shotgun (WGS) entry which is preliminary data.</text>
</comment>
<evidence type="ECO:0000256" key="1">
    <source>
        <dbReference type="ARBA" id="ARBA00012513"/>
    </source>
</evidence>
<dbReference type="PROSITE" id="PS00108">
    <property type="entry name" value="PROTEIN_KINASE_ST"/>
    <property type="match status" value="1"/>
</dbReference>
<dbReference type="GO" id="GO:0004674">
    <property type="term" value="F:protein serine/threonine kinase activity"/>
    <property type="evidence" value="ECO:0007669"/>
    <property type="project" value="UniProtKB-KW"/>
</dbReference>
<dbReference type="PROSITE" id="PS00107">
    <property type="entry name" value="PROTEIN_KINASE_ATP"/>
    <property type="match status" value="1"/>
</dbReference>
<evidence type="ECO:0000259" key="7">
    <source>
        <dbReference type="PROSITE" id="PS50011"/>
    </source>
</evidence>
<dbReference type="OrthoDB" id="5800476at2759"/>
<protein>
    <recommendedName>
        <fullName evidence="1">non-specific serine/threonine protein kinase</fullName>
        <ecNumber evidence="1">2.7.11.1</ecNumber>
    </recommendedName>
</protein>
<dbReference type="InterPro" id="IPR017441">
    <property type="entry name" value="Protein_kinase_ATP_BS"/>
</dbReference>